<evidence type="ECO:0000313" key="1">
    <source>
        <dbReference type="EMBL" id="NMM43234.1"/>
    </source>
</evidence>
<protein>
    <submittedName>
        <fullName evidence="1">Uncharacterized protein</fullName>
    </submittedName>
</protein>
<accession>A0A7Y0DX52</accession>
<name>A0A7Y0DX52_9PROT</name>
<evidence type="ECO:0000313" key="2">
    <source>
        <dbReference type="Proteomes" id="UP000539372"/>
    </source>
</evidence>
<sequence length="79" mass="8761">MTLLYVGEKHAYRDEVSIARAESAQVAVAAPRAQTLDWAAKLLFRVTWDGGQIYTTDSIEVTKLVDRHPSCDVKVISVV</sequence>
<organism evidence="1 2">
    <name type="scientific">Pacificispira spongiicola</name>
    <dbReference type="NCBI Taxonomy" id="2729598"/>
    <lineage>
        <taxon>Bacteria</taxon>
        <taxon>Pseudomonadati</taxon>
        <taxon>Pseudomonadota</taxon>
        <taxon>Alphaproteobacteria</taxon>
        <taxon>Rhodospirillales</taxon>
        <taxon>Rhodospirillaceae</taxon>
        <taxon>Pacificispira</taxon>
    </lineage>
</organism>
<dbReference type="Proteomes" id="UP000539372">
    <property type="component" value="Unassembled WGS sequence"/>
</dbReference>
<dbReference type="AlphaFoldDB" id="A0A7Y0DX52"/>
<dbReference type="EMBL" id="JABBNT010000001">
    <property type="protein sequence ID" value="NMM43234.1"/>
    <property type="molecule type" value="Genomic_DNA"/>
</dbReference>
<keyword evidence="2" id="KW-1185">Reference proteome</keyword>
<proteinExistence type="predicted"/>
<dbReference type="RefSeq" id="WP_169623527.1">
    <property type="nucleotide sequence ID" value="NZ_JABBNT010000001.1"/>
</dbReference>
<gene>
    <name evidence="1" type="ORF">HH303_02010</name>
</gene>
<reference evidence="1 2" key="1">
    <citation type="submission" date="2020-04" db="EMBL/GenBank/DDBJ databases">
        <title>Rhodospirillaceae bacterium KN72 isolated from deep sea.</title>
        <authorList>
            <person name="Zhang D.-C."/>
        </authorList>
    </citation>
    <scope>NUCLEOTIDE SEQUENCE [LARGE SCALE GENOMIC DNA]</scope>
    <source>
        <strain evidence="1 2">KN72</strain>
    </source>
</reference>
<comment type="caution">
    <text evidence="1">The sequence shown here is derived from an EMBL/GenBank/DDBJ whole genome shotgun (WGS) entry which is preliminary data.</text>
</comment>